<dbReference type="PANTHER" id="PTHR35369">
    <property type="entry name" value="BLR3025 PROTEIN-RELATED"/>
    <property type="match status" value="1"/>
</dbReference>
<dbReference type="Pfam" id="PF11798">
    <property type="entry name" value="IMS_HHH"/>
    <property type="match status" value="1"/>
</dbReference>
<accession>A0ABN3Y3W0</accession>
<keyword evidence="2" id="KW-0227">DNA damage</keyword>
<dbReference type="PROSITE" id="PS50173">
    <property type="entry name" value="UMUC"/>
    <property type="match status" value="1"/>
</dbReference>
<evidence type="ECO:0000256" key="4">
    <source>
        <dbReference type="SAM" id="MobiDB-lite"/>
    </source>
</evidence>
<evidence type="ECO:0000259" key="5">
    <source>
        <dbReference type="PROSITE" id="PS50173"/>
    </source>
</evidence>
<evidence type="ECO:0000256" key="2">
    <source>
        <dbReference type="ARBA" id="ARBA00022763"/>
    </source>
</evidence>
<dbReference type="Pfam" id="PF00817">
    <property type="entry name" value="IMS"/>
    <property type="match status" value="1"/>
</dbReference>
<reference evidence="6 7" key="1">
    <citation type="journal article" date="2019" name="Int. J. Syst. Evol. Microbiol.">
        <title>The Global Catalogue of Microorganisms (GCM) 10K type strain sequencing project: providing services to taxonomists for standard genome sequencing and annotation.</title>
        <authorList>
            <consortium name="The Broad Institute Genomics Platform"/>
            <consortium name="The Broad Institute Genome Sequencing Center for Infectious Disease"/>
            <person name="Wu L."/>
            <person name="Ma J."/>
        </authorList>
    </citation>
    <scope>NUCLEOTIDE SEQUENCE [LARGE SCALE GENOMIC DNA]</scope>
    <source>
        <strain evidence="6 7">JCM 3106</strain>
    </source>
</reference>
<dbReference type="PANTHER" id="PTHR35369:SF2">
    <property type="entry name" value="BLR3025 PROTEIN"/>
    <property type="match status" value="1"/>
</dbReference>
<comment type="function">
    <text evidence="3">Poorly processive, error-prone DNA polymerase involved in untargeted mutagenesis. Copies undamaged DNA at stalled replication forks, which arise in vivo from mismatched or misaligned primer ends. These misaligned primers can be extended by PolIV. Exhibits no 3'-5' exonuclease (proofreading) activity. May be involved in translesional synthesis, in conjunction with the beta clamp from PolIII.</text>
</comment>
<dbReference type="InterPro" id="IPR017961">
    <property type="entry name" value="DNA_pol_Y-fam_little_finger"/>
</dbReference>
<dbReference type="Gene3D" id="3.30.1490.100">
    <property type="entry name" value="DNA polymerase, Y-family, little finger domain"/>
    <property type="match status" value="1"/>
</dbReference>
<protein>
    <recommendedName>
        <fullName evidence="5">UmuC domain-containing protein</fullName>
    </recommendedName>
</protein>
<dbReference type="SUPFAM" id="SSF100879">
    <property type="entry name" value="Lesion bypass DNA polymerase (Y-family), little finger domain"/>
    <property type="match status" value="1"/>
</dbReference>
<evidence type="ECO:0000313" key="7">
    <source>
        <dbReference type="Proteomes" id="UP001499930"/>
    </source>
</evidence>
<dbReference type="Gene3D" id="3.30.70.270">
    <property type="match status" value="1"/>
</dbReference>
<dbReference type="InterPro" id="IPR043502">
    <property type="entry name" value="DNA/RNA_pol_sf"/>
</dbReference>
<name>A0ABN3Y3W0_9ACTN</name>
<keyword evidence="7" id="KW-1185">Reference proteome</keyword>
<dbReference type="InterPro" id="IPR001126">
    <property type="entry name" value="UmuC"/>
</dbReference>
<dbReference type="InterPro" id="IPR043128">
    <property type="entry name" value="Rev_trsase/Diguanyl_cyclase"/>
</dbReference>
<dbReference type="InterPro" id="IPR050356">
    <property type="entry name" value="SulA_CellDiv_inhibitor"/>
</dbReference>
<dbReference type="InterPro" id="IPR024728">
    <property type="entry name" value="PolY_HhH_motif"/>
</dbReference>
<feature type="region of interest" description="Disordered" evidence="4">
    <location>
        <begin position="171"/>
        <end position="197"/>
    </location>
</feature>
<dbReference type="EMBL" id="BAAAWD010000013">
    <property type="protein sequence ID" value="GAA3017410.1"/>
    <property type="molecule type" value="Genomic_DNA"/>
</dbReference>
<comment type="similarity">
    <text evidence="1">Belongs to the DNA polymerase type-Y family.</text>
</comment>
<dbReference type="InterPro" id="IPR036775">
    <property type="entry name" value="DNA_pol_Y-fam_lit_finger_sf"/>
</dbReference>
<dbReference type="Pfam" id="PF11799">
    <property type="entry name" value="IMS_C"/>
    <property type="match status" value="1"/>
</dbReference>
<dbReference type="RefSeq" id="WP_344898776.1">
    <property type="nucleotide sequence ID" value="NZ_BAAAWD010000013.1"/>
</dbReference>
<organism evidence="6 7">
    <name type="scientific">Streptosporangium longisporum</name>
    <dbReference type="NCBI Taxonomy" id="46187"/>
    <lineage>
        <taxon>Bacteria</taxon>
        <taxon>Bacillati</taxon>
        <taxon>Actinomycetota</taxon>
        <taxon>Actinomycetes</taxon>
        <taxon>Streptosporangiales</taxon>
        <taxon>Streptosporangiaceae</taxon>
        <taxon>Streptosporangium</taxon>
    </lineage>
</organism>
<sequence length="333" mass="35562">MPAPRSILRVHLHGIGPGDRHLYEMALTLLGDVTPLVQALPPDAADLDVTGAHRYFDAEAGRSDLAHLVRLRLAAHAGLRATIGAGCTPMIAAMAAAATAPGDVTVIAPEPEAVAAFLGPRPVADLPGVGPATAGTLAGYGIHRIGDLLRVPPHTLRRILGRAAALTLSERARGHDPRPVRPAAPPTSTGCAHGFPHDELDPRAHRRALLDLVERLGLRLRTTRQVATRLALSVTYADGTSTHRSRTLDEPTAHTPALAACAYDLHARLGLQRARVRAVAVRAEQLMDEEHAVRQLVLDPGDDRRRRIEQAADRARARFGADAVRPATLARPR</sequence>
<gene>
    <name evidence="6" type="ORF">GCM10017559_46610</name>
</gene>
<dbReference type="Gene3D" id="1.10.150.20">
    <property type="entry name" value="5' to 3' exonuclease, C-terminal subdomain"/>
    <property type="match status" value="1"/>
</dbReference>
<feature type="domain" description="UmuC" evidence="5">
    <location>
        <begin position="28"/>
        <end position="130"/>
    </location>
</feature>
<dbReference type="SUPFAM" id="SSF56672">
    <property type="entry name" value="DNA/RNA polymerases"/>
    <property type="match status" value="1"/>
</dbReference>
<dbReference type="Proteomes" id="UP001499930">
    <property type="component" value="Unassembled WGS sequence"/>
</dbReference>
<comment type="caution">
    <text evidence="6">The sequence shown here is derived from an EMBL/GenBank/DDBJ whole genome shotgun (WGS) entry which is preliminary data.</text>
</comment>
<evidence type="ECO:0000256" key="1">
    <source>
        <dbReference type="ARBA" id="ARBA00010945"/>
    </source>
</evidence>
<evidence type="ECO:0000256" key="3">
    <source>
        <dbReference type="ARBA" id="ARBA00025589"/>
    </source>
</evidence>
<proteinExistence type="inferred from homology"/>
<evidence type="ECO:0000313" key="6">
    <source>
        <dbReference type="EMBL" id="GAA3017410.1"/>
    </source>
</evidence>